<evidence type="ECO:0000313" key="10">
    <source>
        <dbReference type="Proteomes" id="UP000260812"/>
    </source>
</evidence>
<evidence type="ECO:0000256" key="7">
    <source>
        <dbReference type="RuleBase" id="RU363032"/>
    </source>
</evidence>
<dbReference type="EMBL" id="QVLV01000007">
    <property type="protein sequence ID" value="RGE60258.1"/>
    <property type="molecule type" value="Genomic_DNA"/>
</dbReference>
<protein>
    <submittedName>
        <fullName evidence="9">ABC transporter permease</fullName>
    </submittedName>
</protein>
<dbReference type="PROSITE" id="PS50928">
    <property type="entry name" value="ABC_TM1"/>
    <property type="match status" value="1"/>
</dbReference>
<evidence type="ECO:0000256" key="2">
    <source>
        <dbReference type="ARBA" id="ARBA00022448"/>
    </source>
</evidence>
<feature type="transmembrane region" description="Helical" evidence="7">
    <location>
        <begin position="201"/>
        <end position="232"/>
    </location>
</feature>
<evidence type="ECO:0000313" key="9">
    <source>
        <dbReference type="EMBL" id="RGE60258.1"/>
    </source>
</evidence>
<reference evidence="9" key="1">
    <citation type="submission" date="2018-08" db="EMBL/GenBank/DDBJ databases">
        <title>A genome reference for cultivated species of the human gut microbiota.</title>
        <authorList>
            <person name="Zou Y."/>
            <person name="Xue W."/>
            <person name="Luo G."/>
        </authorList>
    </citation>
    <scope>NUCLEOTIDE SEQUENCE [LARGE SCALE GENOMIC DNA]</scope>
    <source>
        <strain evidence="9">TF05-5AC</strain>
    </source>
</reference>
<keyword evidence="3" id="KW-1003">Cell membrane</keyword>
<dbReference type="CDD" id="cd06261">
    <property type="entry name" value="TM_PBP2"/>
    <property type="match status" value="1"/>
</dbReference>
<keyword evidence="10" id="KW-1185">Reference proteome</keyword>
<keyword evidence="4 7" id="KW-0812">Transmembrane</keyword>
<organism evidence="9 10">
    <name type="scientific">Eisenbergiella massiliensis</name>
    <dbReference type="NCBI Taxonomy" id="1720294"/>
    <lineage>
        <taxon>Bacteria</taxon>
        <taxon>Bacillati</taxon>
        <taxon>Bacillota</taxon>
        <taxon>Clostridia</taxon>
        <taxon>Lachnospirales</taxon>
        <taxon>Lachnospiraceae</taxon>
        <taxon>Eisenbergiella</taxon>
    </lineage>
</organism>
<feature type="transmembrane region" description="Helical" evidence="7">
    <location>
        <begin position="21"/>
        <end position="43"/>
    </location>
</feature>
<dbReference type="InterPro" id="IPR035906">
    <property type="entry name" value="MetI-like_sf"/>
</dbReference>
<dbReference type="InterPro" id="IPR050366">
    <property type="entry name" value="BP-dependent_transpt_permease"/>
</dbReference>
<feature type="domain" description="ABC transmembrane type-1" evidence="8">
    <location>
        <begin position="84"/>
        <end position="273"/>
    </location>
</feature>
<dbReference type="Gene3D" id="1.10.3720.10">
    <property type="entry name" value="MetI-like"/>
    <property type="match status" value="1"/>
</dbReference>
<dbReference type="GO" id="GO:0005886">
    <property type="term" value="C:plasma membrane"/>
    <property type="evidence" value="ECO:0007669"/>
    <property type="project" value="UniProtKB-SubCell"/>
</dbReference>
<keyword evidence="2 7" id="KW-0813">Transport</keyword>
<comment type="similarity">
    <text evidence="7">Belongs to the binding-protein-dependent transport system permease family.</text>
</comment>
<keyword evidence="5 7" id="KW-1133">Transmembrane helix</keyword>
<keyword evidence="6 7" id="KW-0472">Membrane</keyword>
<dbReference type="Pfam" id="PF12911">
    <property type="entry name" value="OppC_N"/>
    <property type="match status" value="1"/>
</dbReference>
<evidence type="ECO:0000256" key="6">
    <source>
        <dbReference type="ARBA" id="ARBA00023136"/>
    </source>
</evidence>
<feature type="transmembrane region" description="Helical" evidence="7">
    <location>
        <begin position="252"/>
        <end position="273"/>
    </location>
</feature>
<dbReference type="GeneID" id="97987518"/>
<name>A0A3E3I4Q6_9FIRM</name>
<feature type="transmembrane region" description="Helical" evidence="7">
    <location>
        <begin position="90"/>
        <end position="111"/>
    </location>
</feature>
<dbReference type="PANTHER" id="PTHR43386:SF1">
    <property type="entry name" value="D,D-DIPEPTIDE TRANSPORT SYSTEM PERMEASE PROTEIN DDPC-RELATED"/>
    <property type="match status" value="1"/>
</dbReference>
<dbReference type="AlphaFoldDB" id="A0A3E3I4Q6"/>
<dbReference type="Pfam" id="PF00528">
    <property type="entry name" value="BPD_transp_1"/>
    <property type="match status" value="1"/>
</dbReference>
<dbReference type="PANTHER" id="PTHR43386">
    <property type="entry name" value="OLIGOPEPTIDE TRANSPORT SYSTEM PERMEASE PROTEIN APPC"/>
    <property type="match status" value="1"/>
</dbReference>
<evidence type="ECO:0000256" key="3">
    <source>
        <dbReference type="ARBA" id="ARBA00022475"/>
    </source>
</evidence>
<comment type="subcellular location">
    <subcellularLocation>
        <location evidence="1 7">Cell membrane</location>
        <topology evidence="1 7">Multi-pass membrane protein</topology>
    </subcellularLocation>
</comment>
<dbReference type="InterPro" id="IPR000515">
    <property type="entry name" value="MetI-like"/>
</dbReference>
<dbReference type="InterPro" id="IPR025966">
    <property type="entry name" value="OppC_N"/>
</dbReference>
<evidence type="ECO:0000256" key="1">
    <source>
        <dbReference type="ARBA" id="ARBA00004651"/>
    </source>
</evidence>
<feature type="transmembrane region" description="Helical" evidence="7">
    <location>
        <begin position="149"/>
        <end position="166"/>
    </location>
</feature>
<evidence type="ECO:0000256" key="4">
    <source>
        <dbReference type="ARBA" id="ARBA00022692"/>
    </source>
</evidence>
<comment type="caution">
    <text evidence="9">The sequence shown here is derived from an EMBL/GenBank/DDBJ whole genome shotgun (WGS) entry which is preliminary data.</text>
</comment>
<dbReference type="SUPFAM" id="SSF161098">
    <property type="entry name" value="MetI-like"/>
    <property type="match status" value="1"/>
</dbReference>
<evidence type="ECO:0000259" key="8">
    <source>
        <dbReference type="PROSITE" id="PS50928"/>
    </source>
</evidence>
<feature type="transmembrane region" description="Helical" evidence="7">
    <location>
        <begin position="123"/>
        <end position="143"/>
    </location>
</feature>
<dbReference type="Proteomes" id="UP000260812">
    <property type="component" value="Unassembled WGS sequence"/>
</dbReference>
<dbReference type="GO" id="GO:0055085">
    <property type="term" value="P:transmembrane transport"/>
    <property type="evidence" value="ECO:0007669"/>
    <property type="project" value="InterPro"/>
</dbReference>
<dbReference type="RefSeq" id="WP_117544638.1">
    <property type="nucleotide sequence ID" value="NZ_JBKVLI010000002.1"/>
</dbReference>
<evidence type="ECO:0000256" key="5">
    <source>
        <dbReference type="ARBA" id="ARBA00022989"/>
    </source>
</evidence>
<accession>A0A3E3I4Q6</accession>
<proteinExistence type="inferred from homology"/>
<gene>
    <name evidence="9" type="ORF">DXC51_11690</name>
</gene>
<sequence>MKTKRKSQFSIVIKRITKNKLAMLGFFIIIGLVILVIFADYIAPYSYEEQDYLALLQKPDLTSEHPLGTDNLGRDVLSRLIYGTRYSLKMGVFAVGLNAIFGLTLGAIAGYCGGWIDNALMRFLDIFQSIPGILMAMALAAVFGSGLNSAIIALGITGFGGFARLIRASVLQLSGEEYVEAARAINARHHRILLRHIIPNALAPIIIQVSMSIGATILAGASMSFLGLGAQAPLPEWGTMLSDARNYMRDSGYLLIFPGLMIFFTVMAFNLLGDGLRDALDPKLKD</sequence>